<evidence type="ECO:0000313" key="3">
    <source>
        <dbReference type="EMBL" id="EMN1073453.1"/>
    </source>
</evidence>
<protein>
    <submittedName>
        <fullName evidence="2">Uncharacterized protein</fullName>
    </submittedName>
</protein>
<dbReference type="EMBL" id="ABFEVW020000038">
    <property type="protein sequence ID" value="EKU3570355.1"/>
    <property type="molecule type" value="Genomic_DNA"/>
</dbReference>
<dbReference type="RefSeq" id="WP_153886520.1">
    <property type="nucleotide sequence ID" value="NZ_CP033876.1"/>
</dbReference>
<feature type="region of interest" description="Disordered" evidence="1">
    <location>
        <begin position="1"/>
        <end position="51"/>
    </location>
</feature>
<feature type="compositionally biased region" description="Acidic residues" evidence="1">
    <location>
        <begin position="1"/>
        <end position="18"/>
    </location>
</feature>
<accession>A0AAD2YRC4</accession>
<name>A0AAD2YRC4_ACIBA</name>
<proteinExistence type="predicted"/>
<dbReference type="EMBL" id="ABFEVW030000039">
    <property type="protein sequence ID" value="EMN1073453.1"/>
    <property type="molecule type" value="Genomic_DNA"/>
</dbReference>
<dbReference type="AlphaFoldDB" id="A0AAD2YRC4"/>
<dbReference type="InterPro" id="IPR036410">
    <property type="entry name" value="HSP_DnaJ_Cys-rich_dom_sf"/>
</dbReference>
<comment type="caution">
    <text evidence="2">The sequence shown here is derived from an EMBL/GenBank/DDBJ whole genome shotgun (WGS) entry which is preliminary data.</text>
</comment>
<sequence length="51" mass="5613">MSNFDNDYDDDDLEDDSSPFDCETCGGSGYDPQDGGQCEDCYGTGDRREAE</sequence>
<gene>
    <name evidence="2" type="ORF">MKP18_003827</name>
    <name evidence="3" type="ORF">MKP18_003828</name>
</gene>
<evidence type="ECO:0000256" key="1">
    <source>
        <dbReference type="SAM" id="MobiDB-lite"/>
    </source>
</evidence>
<reference evidence="2" key="1">
    <citation type="submission" date="2023-06" db="EMBL/GenBank/DDBJ databases">
        <authorList>
            <consortium name="Clinical and Environmental Microbiology Branch: Whole genome sequencing antimicrobial resistance pathogens in the healthcare setting"/>
        </authorList>
    </citation>
    <scope>NUCLEOTIDE SEQUENCE</scope>
    <source>
        <strain evidence="2">2021GN-00227</strain>
    </source>
</reference>
<evidence type="ECO:0000313" key="2">
    <source>
        <dbReference type="EMBL" id="EKU3570355.1"/>
    </source>
</evidence>
<organism evidence="2">
    <name type="scientific">Acinetobacter baumannii</name>
    <dbReference type="NCBI Taxonomy" id="470"/>
    <lineage>
        <taxon>Bacteria</taxon>
        <taxon>Pseudomonadati</taxon>
        <taxon>Pseudomonadota</taxon>
        <taxon>Gammaproteobacteria</taxon>
        <taxon>Moraxellales</taxon>
        <taxon>Moraxellaceae</taxon>
        <taxon>Acinetobacter</taxon>
        <taxon>Acinetobacter calcoaceticus/baumannii complex</taxon>
    </lineage>
</organism>
<dbReference type="SUPFAM" id="SSF57938">
    <property type="entry name" value="DnaJ/Hsp40 cysteine-rich domain"/>
    <property type="match status" value="1"/>
</dbReference>